<name>A0AAV4Y3T1_CAEEX</name>
<gene>
    <name evidence="1" type="ORF">CEXT_4691</name>
</gene>
<dbReference type="EMBL" id="BPLR01018701">
    <property type="protein sequence ID" value="GIZ01665.1"/>
    <property type="molecule type" value="Genomic_DNA"/>
</dbReference>
<accession>A0AAV4Y3T1</accession>
<evidence type="ECO:0000313" key="2">
    <source>
        <dbReference type="Proteomes" id="UP001054945"/>
    </source>
</evidence>
<keyword evidence="2" id="KW-1185">Reference proteome</keyword>
<organism evidence="1 2">
    <name type="scientific">Caerostris extrusa</name>
    <name type="common">Bark spider</name>
    <name type="synonym">Caerostris bankana</name>
    <dbReference type="NCBI Taxonomy" id="172846"/>
    <lineage>
        <taxon>Eukaryota</taxon>
        <taxon>Metazoa</taxon>
        <taxon>Ecdysozoa</taxon>
        <taxon>Arthropoda</taxon>
        <taxon>Chelicerata</taxon>
        <taxon>Arachnida</taxon>
        <taxon>Araneae</taxon>
        <taxon>Araneomorphae</taxon>
        <taxon>Entelegynae</taxon>
        <taxon>Araneoidea</taxon>
        <taxon>Araneidae</taxon>
        <taxon>Caerostris</taxon>
    </lineage>
</organism>
<protein>
    <submittedName>
        <fullName evidence="1">Uncharacterized protein</fullName>
    </submittedName>
</protein>
<comment type="caution">
    <text evidence="1">The sequence shown here is derived from an EMBL/GenBank/DDBJ whole genome shotgun (WGS) entry which is preliminary data.</text>
</comment>
<dbReference type="AlphaFoldDB" id="A0AAV4Y3T1"/>
<sequence>MARNAYFMEFFCLRCYKNTEERHYCFEEHTLHRKKYEHDVDCIFSCLECHAKVEEIICVIVYFQRTYENIFKCTCCDLRLADKDGLQFHAECGCFNTQSW</sequence>
<dbReference type="Proteomes" id="UP001054945">
    <property type="component" value="Unassembled WGS sequence"/>
</dbReference>
<proteinExistence type="predicted"/>
<reference evidence="1 2" key="1">
    <citation type="submission" date="2021-06" db="EMBL/GenBank/DDBJ databases">
        <title>Caerostris extrusa draft genome.</title>
        <authorList>
            <person name="Kono N."/>
            <person name="Arakawa K."/>
        </authorList>
    </citation>
    <scope>NUCLEOTIDE SEQUENCE [LARGE SCALE GENOMIC DNA]</scope>
</reference>
<evidence type="ECO:0000313" key="1">
    <source>
        <dbReference type="EMBL" id="GIZ01665.1"/>
    </source>
</evidence>